<protein>
    <submittedName>
        <fullName evidence="1">Uncharacterized protein</fullName>
    </submittedName>
</protein>
<sequence length="205" mass="23782">MRCMTHIVNLVVQDGLKGKDEHEAISRIRGVIRYIRNSPARYKKFQECVEFEKLETKNCSLDVPTRWNSTYLMLETAISLKIAFDAYEDVDLAYKTDLSRPPFDGMPTDYDWERTKVLFFEFTFDKLYGGTERIDVMKEQVRDGLYELFNDYKLRYGHTLQGTRGSLGSSFGRVSSSSSSSVGTSMQHIDYEATRTFTIEQEFSM</sequence>
<comment type="caution">
    <text evidence="1">The sequence shown here is derived from an EMBL/GenBank/DDBJ whole genome shotgun (WGS) entry which is preliminary data.</text>
</comment>
<dbReference type="InterPro" id="IPR012337">
    <property type="entry name" value="RNaseH-like_sf"/>
</dbReference>
<dbReference type="PANTHER" id="PTHR46481">
    <property type="entry name" value="ZINC FINGER BED DOMAIN-CONTAINING PROTEIN 4"/>
    <property type="match status" value="1"/>
</dbReference>
<reference evidence="1" key="2">
    <citation type="journal article" date="2024" name="Plant">
        <title>Genomic evolution and insights into agronomic trait innovations of Sesamum species.</title>
        <authorList>
            <person name="Miao H."/>
            <person name="Wang L."/>
            <person name="Qu L."/>
            <person name="Liu H."/>
            <person name="Sun Y."/>
            <person name="Le M."/>
            <person name="Wang Q."/>
            <person name="Wei S."/>
            <person name="Zheng Y."/>
            <person name="Lin W."/>
            <person name="Duan Y."/>
            <person name="Cao H."/>
            <person name="Xiong S."/>
            <person name="Wang X."/>
            <person name="Wei L."/>
            <person name="Li C."/>
            <person name="Ma Q."/>
            <person name="Ju M."/>
            <person name="Zhao R."/>
            <person name="Li G."/>
            <person name="Mu C."/>
            <person name="Tian Q."/>
            <person name="Mei H."/>
            <person name="Zhang T."/>
            <person name="Gao T."/>
            <person name="Zhang H."/>
        </authorList>
    </citation>
    <scope>NUCLEOTIDE SEQUENCE</scope>
    <source>
        <strain evidence="1">G02</strain>
    </source>
</reference>
<name>A0AAW2TIQ4_SESRA</name>
<dbReference type="PANTHER" id="PTHR46481:SF7">
    <property type="entry name" value="ZINC FINGER BED DOMAIN-CONTAINING PROTEIN RICESLEEPER 2-LIKE"/>
    <property type="match status" value="1"/>
</dbReference>
<dbReference type="EMBL" id="JACGWJ010000008">
    <property type="protein sequence ID" value="KAL0404408.1"/>
    <property type="molecule type" value="Genomic_DNA"/>
</dbReference>
<organism evidence="1">
    <name type="scientific">Sesamum radiatum</name>
    <name type="common">Black benniseed</name>
    <dbReference type="NCBI Taxonomy" id="300843"/>
    <lineage>
        <taxon>Eukaryota</taxon>
        <taxon>Viridiplantae</taxon>
        <taxon>Streptophyta</taxon>
        <taxon>Embryophyta</taxon>
        <taxon>Tracheophyta</taxon>
        <taxon>Spermatophyta</taxon>
        <taxon>Magnoliopsida</taxon>
        <taxon>eudicotyledons</taxon>
        <taxon>Gunneridae</taxon>
        <taxon>Pentapetalae</taxon>
        <taxon>asterids</taxon>
        <taxon>lamiids</taxon>
        <taxon>Lamiales</taxon>
        <taxon>Pedaliaceae</taxon>
        <taxon>Sesamum</taxon>
    </lineage>
</organism>
<reference evidence="1" key="1">
    <citation type="submission" date="2020-06" db="EMBL/GenBank/DDBJ databases">
        <authorList>
            <person name="Li T."/>
            <person name="Hu X."/>
            <person name="Zhang T."/>
            <person name="Song X."/>
            <person name="Zhang H."/>
            <person name="Dai N."/>
            <person name="Sheng W."/>
            <person name="Hou X."/>
            <person name="Wei L."/>
        </authorList>
    </citation>
    <scope>NUCLEOTIDE SEQUENCE</scope>
    <source>
        <strain evidence="1">G02</strain>
        <tissue evidence="1">Leaf</tissue>
    </source>
</reference>
<accession>A0AAW2TIQ4</accession>
<dbReference type="SUPFAM" id="SSF53098">
    <property type="entry name" value="Ribonuclease H-like"/>
    <property type="match status" value="1"/>
</dbReference>
<dbReference type="InterPro" id="IPR052035">
    <property type="entry name" value="ZnF_BED_domain_contain"/>
</dbReference>
<dbReference type="AlphaFoldDB" id="A0AAW2TIQ4"/>
<evidence type="ECO:0000313" key="1">
    <source>
        <dbReference type="EMBL" id="KAL0404408.1"/>
    </source>
</evidence>
<gene>
    <name evidence="1" type="ORF">Sradi_2081600</name>
</gene>
<proteinExistence type="predicted"/>